<accession>A0A6J4TQG4</accession>
<reference evidence="2" key="1">
    <citation type="submission" date="2020-02" db="EMBL/GenBank/DDBJ databases">
        <authorList>
            <person name="Meier V. D."/>
        </authorList>
    </citation>
    <scope>NUCLEOTIDE SEQUENCE</scope>
    <source>
        <strain evidence="2">AVDCRST_MAG05</strain>
    </source>
</reference>
<name>A0A6J4TQG4_9ACTN</name>
<dbReference type="AlphaFoldDB" id="A0A6J4TQG4"/>
<feature type="non-terminal residue" evidence="2">
    <location>
        <position position="40"/>
    </location>
</feature>
<feature type="non-terminal residue" evidence="2">
    <location>
        <position position="1"/>
    </location>
</feature>
<dbReference type="EMBL" id="CADCVM010000469">
    <property type="protein sequence ID" value="CAA9529889.1"/>
    <property type="molecule type" value="Genomic_DNA"/>
</dbReference>
<evidence type="ECO:0000313" key="2">
    <source>
        <dbReference type="EMBL" id="CAA9529889.1"/>
    </source>
</evidence>
<organism evidence="2">
    <name type="scientific">uncultured Rubrobacteraceae bacterium</name>
    <dbReference type="NCBI Taxonomy" id="349277"/>
    <lineage>
        <taxon>Bacteria</taxon>
        <taxon>Bacillati</taxon>
        <taxon>Actinomycetota</taxon>
        <taxon>Rubrobacteria</taxon>
        <taxon>Rubrobacterales</taxon>
        <taxon>Rubrobacteraceae</taxon>
        <taxon>environmental samples</taxon>
    </lineage>
</organism>
<proteinExistence type="predicted"/>
<protein>
    <submittedName>
        <fullName evidence="2">Uncharacterized protein</fullName>
    </submittedName>
</protein>
<sequence length="40" mass="4535">DLPDRVPDRPEVHLDGQLRERGAGHYLARADREQGPHPAH</sequence>
<feature type="region of interest" description="Disordered" evidence="1">
    <location>
        <begin position="1"/>
        <end position="40"/>
    </location>
</feature>
<evidence type="ECO:0000256" key="1">
    <source>
        <dbReference type="SAM" id="MobiDB-lite"/>
    </source>
</evidence>
<gene>
    <name evidence="2" type="ORF">AVDCRST_MAG05-4318</name>
</gene>